<dbReference type="PANTHER" id="PTHR40114">
    <property type="entry name" value="SLR0698 PROTEIN"/>
    <property type="match status" value="1"/>
</dbReference>
<dbReference type="PROSITE" id="PS51707">
    <property type="entry name" value="CYTH"/>
    <property type="match status" value="1"/>
</dbReference>
<dbReference type="Proteomes" id="UP000244925">
    <property type="component" value="Unassembled WGS sequence"/>
</dbReference>
<dbReference type="SUPFAM" id="SSF55154">
    <property type="entry name" value="CYTH-like phosphatases"/>
    <property type="match status" value="1"/>
</dbReference>
<sequence length="154" mass="17303">MAKEIERKFLVVSDDYKLSADSSELISQAYLSVRPESTVRVRTAGDRAWLTVKGINHGAERDEWEYQVPVADAEAMIERCALTVPLQKTRWRVGRWEIDEYHGALAPLTVAEIELDSVDEEVDLPAFIGREVTGDPYYYNSSLAASLGKVDPID</sequence>
<feature type="active site" description="Proton acceptor" evidence="1">
    <location>
        <position position="30"/>
    </location>
</feature>
<gene>
    <name evidence="3" type="ORF">C5O25_07610</name>
</gene>
<feature type="domain" description="CYTH" evidence="2">
    <location>
        <begin position="2"/>
        <end position="145"/>
    </location>
</feature>
<evidence type="ECO:0000259" key="2">
    <source>
        <dbReference type="PROSITE" id="PS51707"/>
    </source>
</evidence>
<dbReference type="AlphaFoldDB" id="A0A2V1IRR5"/>
<dbReference type="PIRSF" id="PIRSF016487">
    <property type="entry name" value="CYTH_UCP016487"/>
    <property type="match status" value="1"/>
</dbReference>
<comment type="caution">
    <text evidence="3">The sequence shown here is derived from an EMBL/GenBank/DDBJ whole genome shotgun (WGS) entry which is preliminary data.</text>
</comment>
<dbReference type="CDD" id="cd07891">
    <property type="entry name" value="CYTH-like_CthTTM-like_1"/>
    <property type="match status" value="1"/>
</dbReference>
<reference evidence="4" key="1">
    <citation type="submission" date="2018-02" db="EMBL/GenBank/DDBJ databases">
        <authorList>
            <person name="Clavel T."/>
            <person name="Strowig T."/>
        </authorList>
    </citation>
    <scope>NUCLEOTIDE SEQUENCE [LARGE SCALE GENOMIC DNA]</scope>
    <source>
        <strain evidence="4">DSM 100764</strain>
    </source>
</reference>
<name>A0A2V1IRR5_9BACT</name>
<dbReference type="SMART" id="SM01118">
    <property type="entry name" value="CYTH"/>
    <property type="match status" value="1"/>
</dbReference>
<dbReference type="InterPro" id="IPR033469">
    <property type="entry name" value="CYTH-like_dom_sf"/>
</dbReference>
<keyword evidence="4" id="KW-1185">Reference proteome</keyword>
<dbReference type="Gene3D" id="2.40.320.10">
    <property type="entry name" value="Hypothetical Protein Pfu-838710-001"/>
    <property type="match status" value="1"/>
</dbReference>
<protein>
    <submittedName>
        <fullName evidence="3">CYTH domain-containing protein</fullName>
    </submittedName>
</protein>
<accession>A0A2V1IRR5</accession>
<dbReference type="InterPro" id="IPR023577">
    <property type="entry name" value="CYTH_domain"/>
</dbReference>
<evidence type="ECO:0000256" key="1">
    <source>
        <dbReference type="PIRSR" id="PIRSR016487-1"/>
    </source>
</evidence>
<dbReference type="InterPro" id="IPR012042">
    <property type="entry name" value="NeuTTM/CthTTM-like"/>
</dbReference>
<dbReference type="RefSeq" id="WP_107036143.1">
    <property type="nucleotide sequence ID" value="NZ_PUBV01000014.1"/>
</dbReference>
<dbReference type="PANTHER" id="PTHR40114:SF1">
    <property type="entry name" value="SLR0698 PROTEIN"/>
    <property type="match status" value="1"/>
</dbReference>
<organism evidence="3 4">
    <name type="scientific">Paramuribaculum intestinale</name>
    <dbReference type="NCBI Taxonomy" id="2094151"/>
    <lineage>
        <taxon>Bacteria</taxon>
        <taxon>Pseudomonadati</taxon>
        <taxon>Bacteroidota</taxon>
        <taxon>Bacteroidia</taxon>
        <taxon>Bacteroidales</taxon>
        <taxon>Muribaculaceae</taxon>
        <taxon>Paramuribaculum</taxon>
    </lineage>
</organism>
<evidence type="ECO:0000313" key="3">
    <source>
        <dbReference type="EMBL" id="PWB07275.1"/>
    </source>
</evidence>
<dbReference type="EMBL" id="PUBV01000014">
    <property type="protein sequence ID" value="PWB07275.1"/>
    <property type="molecule type" value="Genomic_DNA"/>
</dbReference>
<evidence type="ECO:0000313" key="4">
    <source>
        <dbReference type="Proteomes" id="UP000244925"/>
    </source>
</evidence>
<dbReference type="Pfam" id="PF01928">
    <property type="entry name" value="CYTH"/>
    <property type="match status" value="1"/>
</dbReference>
<proteinExistence type="predicted"/>